<feature type="transmembrane region" description="Helical" evidence="1">
    <location>
        <begin position="215"/>
        <end position="236"/>
    </location>
</feature>
<dbReference type="EMBL" id="JACSQY010000001">
    <property type="protein sequence ID" value="MBD7907312.1"/>
    <property type="molecule type" value="Genomic_DNA"/>
</dbReference>
<name>A0ABR8PGL4_9BACL</name>
<feature type="transmembrane region" description="Helical" evidence="1">
    <location>
        <begin position="58"/>
        <end position="76"/>
    </location>
</feature>
<evidence type="ECO:0000256" key="1">
    <source>
        <dbReference type="SAM" id="Phobius"/>
    </source>
</evidence>
<feature type="transmembrane region" description="Helical" evidence="1">
    <location>
        <begin position="137"/>
        <end position="160"/>
    </location>
</feature>
<dbReference type="Pfam" id="PF07670">
    <property type="entry name" value="Gate"/>
    <property type="match status" value="1"/>
</dbReference>
<keyword evidence="1" id="KW-0472">Membrane</keyword>
<evidence type="ECO:0000259" key="2">
    <source>
        <dbReference type="Pfam" id="PF07670"/>
    </source>
</evidence>
<organism evidence="3 4">
    <name type="scientific">Sporosarcina gallistercoris</name>
    <dbReference type="NCBI Taxonomy" id="2762245"/>
    <lineage>
        <taxon>Bacteria</taxon>
        <taxon>Bacillati</taxon>
        <taxon>Bacillota</taxon>
        <taxon>Bacilli</taxon>
        <taxon>Bacillales</taxon>
        <taxon>Caryophanaceae</taxon>
        <taxon>Sporosarcina</taxon>
    </lineage>
</organism>
<evidence type="ECO:0000313" key="4">
    <source>
        <dbReference type="Proteomes" id="UP000659496"/>
    </source>
</evidence>
<feature type="transmembrane region" description="Helical" evidence="1">
    <location>
        <begin position="97"/>
        <end position="117"/>
    </location>
</feature>
<feature type="transmembrane region" description="Helical" evidence="1">
    <location>
        <begin position="324"/>
        <end position="352"/>
    </location>
</feature>
<keyword evidence="1" id="KW-1133">Transmembrane helix</keyword>
<accession>A0ABR8PGL4</accession>
<feature type="transmembrane region" description="Helical" evidence="1">
    <location>
        <begin position="15"/>
        <end position="34"/>
    </location>
</feature>
<dbReference type="InterPro" id="IPR011642">
    <property type="entry name" value="Gate_dom"/>
</dbReference>
<keyword evidence="4" id="KW-1185">Reference proteome</keyword>
<comment type="caution">
    <text evidence="3">The sequence shown here is derived from an EMBL/GenBank/DDBJ whole genome shotgun (WGS) entry which is preliminary data.</text>
</comment>
<feature type="transmembrane region" description="Helical" evidence="1">
    <location>
        <begin position="399"/>
        <end position="420"/>
    </location>
</feature>
<gene>
    <name evidence="3" type="ORF">H9659_03030</name>
</gene>
<reference evidence="3 4" key="1">
    <citation type="submission" date="2020-08" db="EMBL/GenBank/DDBJ databases">
        <title>A Genomic Blueprint of the Chicken Gut Microbiome.</title>
        <authorList>
            <person name="Gilroy R."/>
            <person name="Ravi A."/>
            <person name="Getino M."/>
            <person name="Pursley I."/>
            <person name="Horton D.L."/>
            <person name="Alikhan N.-F."/>
            <person name="Baker D."/>
            <person name="Gharbi K."/>
            <person name="Hall N."/>
            <person name="Watson M."/>
            <person name="Adriaenssens E.M."/>
            <person name="Foster-Nyarko E."/>
            <person name="Jarju S."/>
            <person name="Secka A."/>
            <person name="Antonio M."/>
            <person name="Oren A."/>
            <person name="Chaudhuri R."/>
            <person name="La Ragione R.M."/>
            <person name="Hildebrand F."/>
            <person name="Pallen M.J."/>
        </authorList>
    </citation>
    <scope>NUCLEOTIDE SEQUENCE [LARGE SCALE GENOMIC DNA]</scope>
    <source>
        <strain evidence="3 4">Sa3CUA8</strain>
    </source>
</reference>
<feature type="domain" description="Nucleoside transporter/FeoB GTPase Gate" evidence="2">
    <location>
        <begin position="140"/>
        <end position="236"/>
    </location>
</feature>
<feature type="transmembrane region" description="Helical" evidence="1">
    <location>
        <begin position="432"/>
        <end position="455"/>
    </location>
</feature>
<evidence type="ECO:0000313" key="3">
    <source>
        <dbReference type="EMBL" id="MBD7907312.1"/>
    </source>
</evidence>
<protein>
    <submittedName>
        <fullName evidence="3">YjiH family protein</fullName>
    </submittedName>
</protein>
<feature type="transmembrane region" description="Helical" evidence="1">
    <location>
        <begin position="372"/>
        <end position="392"/>
    </location>
</feature>
<proteinExistence type="predicted"/>
<feature type="transmembrane region" description="Helical" evidence="1">
    <location>
        <begin position="242"/>
        <end position="261"/>
    </location>
</feature>
<dbReference type="RefSeq" id="WP_191688459.1">
    <property type="nucleotide sequence ID" value="NZ_JACSQY010000001.1"/>
</dbReference>
<sequence>MSVAFKGEKTSSKNAVWKFLIPSLIGVLLFLVPIKVNGEVTIGVGVLASFLLESAGDYIPHFILVLLTVTVALTLITVTFKPRVIIDRPFLKNIFQVGWFGITMRVFGLAVGVMTFFEIGPEFIASRNTGGVVLFDLAPVLLTWFLFAGILLPLLVEFGLMEFVGALLKKVMRPLFTLPGRSSIDTMASWMGAGTVGVLVTMKQYDEGYYTKREAAVIATTFSIASVAFSLVVANVAKIGHLFVPFYITVSIASVIAAIIMPRIPPLSRKADTYYEPVGQRIDETQPDGVSNLQWGWKQALDKASTAKSPIGLIKDGVETVMDIWLGLIPLVMSLGALALIVAEFTPVFNIISYPLVPLLELMQLPQAAEAAPTMLVGFADMFLPAVIGGSIEAEITRFVVAALSLTQLVYMSEIGILILRSNIPVSFVELFIIFIQRTIITLPIIVLIAHLFVFN</sequence>
<dbReference type="Proteomes" id="UP000659496">
    <property type="component" value="Unassembled WGS sequence"/>
</dbReference>
<keyword evidence="1" id="KW-0812">Transmembrane</keyword>